<keyword evidence="2" id="KW-1185">Reference proteome</keyword>
<comment type="caution">
    <text evidence="1">The sequence shown here is derived from an EMBL/GenBank/DDBJ whole genome shotgun (WGS) entry which is preliminary data.</text>
</comment>
<name>A0ACC0YI98_9ROSI</name>
<accession>A0ACC0YI98</accession>
<sequence>MEGKSSKTTVEINGESSENNAYDVSFVAEEEVILKKSISSHALFGLLIQTHLNCLKVGLGELGEFGTTNTANDQPTFTPKPTIPTSSELDRFMEAYCNMLGKLKEAIEEPLQETTSFIDAMYIQLRGLRETHPISNSNPNSP</sequence>
<evidence type="ECO:0000313" key="1">
    <source>
        <dbReference type="EMBL" id="KAJ0037292.1"/>
    </source>
</evidence>
<reference evidence="2" key="1">
    <citation type="journal article" date="2023" name="G3 (Bethesda)">
        <title>Genome assembly and association tests identify interacting loci associated with vigor, precocity, and sex in interspecific pistachio rootstocks.</title>
        <authorList>
            <person name="Palmer W."/>
            <person name="Jacygrad E."/>
            <person name="Sagayaradj S."/>
            <person name="Cavanaugh K."/>
            <person name="Han R."/>
            <person name="Bertier L."/>
            <person name="Beede B."/>
            <person name="Kafkas S."/>
            <person name="Golino D."/>
            <person name="Preece J."/>
            <person name="Michelmore R."/>
        </authorList>
    </citation>
    <scope>NUCLEOTIDE SEQUENCE [LARGE SCALE GENOMIC DNA]</scope>
</reference>
<gene>
    <name evidence="1" type="ORF">Pint_22449</name>
</gene>
<protein>
    <submittedName>
        <fullName evidence="1">Uncharacterized protein</fullName>
    </submittedName>
</protein>
<proteinExistence type="predicted"/>
<dbReference type="EMBL" id="CM047741">
    <property type="protein sequence ID" value="KAJ0037292.1"/>
    <property type="molecule type" value="Genomic_DNA"/>
</dbReference>
<organism evidence="1 2">
    <name type="scientific">Pistacia integerrima</name>
    <dbReference type="NCBI Taxonomy" id="434235"/>
    <lineage>
        <taxon>Eukaryota</taxon>
        <taxon>Viridiplantae</taxon>
        <taxon>Streptophyta</taxon>
        <taxon>Embryophyta</taxon>
        <taxon>Tracheophyta</taxon>
        <taxon>Spermatophyta</taxon>
        <taxon>Magnoliopsida</taxon>
        <taxon>eudicotyledons</taxon>
        <taxon>Gunneridae</taxon>
        <taxon>Pentapetalae</taxon>
        <taxon>rosids</taxon>
        <taxon>malvids</taxon>
        <taxon>Sapindales</taxon>
        <taxon>Anacardiaceae</taxon>
        <taxon>Pistacia</taxon>
    </lineage>
</organism>
<evidence type="ECO:0000313" key="2">
    <source>
        <dbReference type="Proteomes" id="UP001163603"/>
    </source>
</evidence>
<dbReference type="Proteomes" id="UP001163603">
    <property type="component" value="Chromosome 6"/>
</dbReference>